<comment type="caution">
    <text evidence="2">The sequence shown here is derived from an EMBL/GenBank/DDBJ whole genome shotgun (WGS) entry which is preliminary data.</text>
</comment>
<evidence type="ECO:0000313" key="2">
    <source>
        <dbReference type="EMBL" id="MFC6037138.1"/>
    </source>
</evidence>
<reference evidence="2 3" key="1">
    <citation type="submission" date="2024-09" db="EMBL/GenBank/DDBJ databases">
        <authorList>
            <person name="Zhang Z.-H."/>
        </authorList>
    </citation>
    <scope>NUCLEOTIDE SEQUENCE [LARGE SCALE GENOMIC DNA]</scope>
    <source>
        <strain evidence="2 3">HHTR114</strain>
    </source>
</reference>
<protein>
    <submittedName>
        <fullName evidence="2">DUF885 family protein</fullName>
    </submittedName>
</protein>
<proteinExistence type="predicted"/>
<name>A0ABW1KYH8_9PROT</name>
<accession>A0ABW1KYH8</accession>
<feature type="signal peptide" evidence="1">
    <location>
        <begin position="1"/>
        <end position="27"/>
    </location>
</feature>
<dbReference type="EMBL" id="JBHPON010000002">
    <property type="protein sequence ID" value="MFC6037138.1"/>
    <property type="molecule type" value="Genomic_DNA"/>
</dbReference>
<evidence type="ECO:0000256" key="1">
    <source>
        <dbReference type="SAM" id="SignalP"/>
    </source>
</evidence>
<dbReference type="Pfam" id="PF05960">
    <property type="entry name" value="DUF885"/>
    <property type="match status" value="1"/>
</dbReference>
<gene>
    <name evidence="2" type="ORF">ACFMB1_16400</name>
</gene>
<dbReference type="InterPro" id="IPR010281">
    <property type="entry name" value="DUF885"/>
</dbReference>
<dbReference type="Proteomes" id="UP001596116">
    <property type="component" value="Unassembled WGS sequence"/>
</dbReference>
<feature type="chain" id="PRO_5046321553" evidence="1">
    <location>
        <begin position="28"/>
        <end position="572"/>
    </location>
</feature>
<dbReference type="PANTHER" id="PTHR33361:SF2">
    <property type="entry name" value="DUF885 DOMAIN-CONTAINING PROTEIN"/>
    <property type="match status" value="1"/>
</dbReference>
<dbReference type="PANTHER" id="PTHR33361">
    <property type="entry name" value="GLR0591 PROTEIN"/>
    <property type="match status" value="1"/>
</dbReference>
<evidence type="ECO:0000313" key="3">
    <source>
        <dbReference type="Proteomes" id="UP001596116"/>
    </source>
</evidence>
<sequence length="572" mass="64914">MSQAQKRDRRFRLNINKKLMHSFLAMAAIFCCFDASAWSAGPPSGKGGYEDLVSIYDAFLASRTPAAWNANFNEPDAPNHGLIDYGSAASAARLNTIEELRSRLDGLNVKAWKRPRQSEFLAVRAQMDGELFRLRVSRPWARDPGFYVDQIMRFTFTELPLEGDDKVRLERQLAAVPAIIAAARENLDDVAADYATLAIHNLTKPDGVGHGHPYRAVPPAGVIGWYEDLHARALESQPELAPSVAAAKNSIIEFNDWLNASLESFTAPAGVGAAQYDWYLKHAKLLPYTGDELILMADREWERVFSFYTLARHRNRNLAELEPAQSKEEYERRIEATDKNIRDFLTREEIITIPDYVGKLGYNAPFIERPGGLNFWEAVQFRDPHPDHLHAVIPGHRFDGLVEDNNDHPIRGRLTDGVRTEGWGVYLEEAMMQAGVLGDRPRVDELIYLFGVFRAARVPADVRMQRNEWTVQQAVDFMREKTPWLDENVARVDAEIYLRRPPGYGVGYTIGMLQMRKLLADVSAQKGEDFVMLDFHDDFLAAGRLPVSLIRWEMTGLDDEVSDFWNTEPMTE</sequence>
<keyword evidence="1" id="KW-0732">Signal</keyword>
<dbReference type="RefSeq" id="WP_379923963.1">
    <property type="nucleotide sequence ID" value="NZ_JBHPON010000002.1"/>
</dbReference>
<organism evidence="2 3">
    <name type="scientific">Hyphococcus aureus</name>
    <dbReference type="NCBI Taxonomy" id="2666033"/>
    <lineage>
        <taxon>Bacteria</taxon>
        <taxon>Pseudomonadati</taxon>
        <taxon>Pseudomonadota</taxon>
        <taxon>Alphaproteobacteria</taxon>
        <taxon>Parvularculales</taxon>
        <taxon>Parvularculaceae</taxon>
        <taxon>Hyphococcus</taxon>
    </lineage>
</organism>
<keyword evidence="3" id="KW-1185">Reference proteome</keyword>